<name>A0A6C0KWX1_9ZZZZ</name>
<reference evidence="1" key="1">
    <citation type="journal article" date="2020" name="Nature">
        <title>Giant virus diversity and host interactions through global metagenomics.</title>
        <authorList>
            <person name="Schulz F."/>
            <person name="Roux S."/>
            <person name="Paez-Espino D."/>
            <person name="Jungbluth S."/>
            <person name="Walsh D.A."/>
            <person name="Denef V.J."/>
            <person name="McMahon K.D."/>
            <person name="Konstantinidis K.T."/>
            <person name="Eloe-Fadrosh E.A."/>
            <person name="Kyrpides N.C."/>
            <person name="Woyke T."/>
        </authorList>
    </citation>
    <scope>NUCLEOTIDE SEQUENCE</scope>
    <source>
        <strain evidence="1">GVMAG-S-ERX555907-102</strain>
    </source>
</reference>
<protein>
    <submittedName>
        <fullName evidence="1">Uncharacterized protein</fullName>
    </submittedName>
</protein>
<dbReference type="EMBL" id="MN741007">
    <property type="protein sequence ID" value="QHU22472.1"/>
    <property type="molecule type" value="Genomic_DNA"/>
</dbReference>
<organism evidence="1">
    <name type="scientific">viral metagenome</name>
    <dbReference type="NCBI Taxonomy" id="1070528"/>
    <lineage>
        <taxon>unclassified sequences</taxon>
        <taxon>metagenomes</taxon>
        <taxon>organismal metagenomes</taxon>
    </lineage>
</organism>
<sequence>MSNITYNRNKVAEFKLAFQEYQAAKELYNAEMEEFQKVLGFMEGKYDHATSSDVASSENYIVNQSGILMKTVNGYETIYDNSVNTVINVGDNKKVFISDVKYTGDTSTVNDTNKLYQFGLSDLEYKHSEENILTGDDTYTYASGEPIISNANDCTLNNLSQCSARAKMENKSYYGIEGGTDSNGDSICNCYILDTMPTDVVSEKLKTIVIDGMSDVAYLATLMDGSFYKIKESIYSDNYNGFYQYDGTNPNISLLIEGGRSGLNPFVGNGINSIQITELGQSSCSKN</sequence>
<evidence type="ECO:0000313" key="1">
    <source>
        <dbReference type="EMBL" id="QHU22472.1"/>
    </source>
</evidence>
<proteinExistence type="predicted"/>
<dbReference type="AlphaFoldDB" id="A0A6C0KWX1"/>
<accession>A0A6C0KWX1</accession>